<dbReference type="Gene3D" id="3.40.50.150">
    <property type="entry name" value="Vaccinia Virus protein VP39"/>
    <property type="match status" value="1"/>
</dbReference>
<dbReference type="PANTHER" id="PTHR31009">
    <property type="entry name" value="S-ADENOSYL-L-METHIONINE:CARBOXYL METHYLTRANSFERASE FAMILY PROTEIN"/>
    <property type="match status" value="1"/>
</dbReference>
<evidence type="ECO:0008006" key="3">
    <source>
        <dbReference type="Google" id="ProtNLM"/>
    </source>
</evidence>
<dbReference type="EMBL" id="VJMJ01000012">
    <property type="protein sequence ID" value="KAF0743957.1"/>
    <property type="molecule type" value="Genomic_DNA"/>
</dbReference>
<dbReference type="VEuPathDB" id="FungiDB:AeMF1_018087"/>
<name>A0A6G0XTJ4_9STRA</name>
<sequence>MQGNGAYNKAAVYQMSLVDLTSDLLRQAMARFAKNSARKSSYCIADLGASQGRNSLELIRHLLRHLDASLPHVSREFLVLHEDQPSNDFGSLLETLNSSQSYIHSHPIVYTGVISKSFYERLVPAASVDVFVTYISTHWLSKVPTPLPGSTVFINDPERAKSLPSSTLAAWHEAAHEDLVRFLRLRAHELVDHGSLCMTAVSDMGSERTLQQLSVMTRALEDLVDMGKLSRASLDRMAVGYVKRTTAQFLAAFDQVPELQVHEYQHVPIEYTCGRPQDAAAFFLSIHKPSFEAGMTEQERQDPCLQDALMDCMIKRFNEALNGSMEPFYASIVGGYFYVHCSRRPRAAATRIP</sequence>
<dbReference type="InterPro" id="IPR005299">
    <property type="entry name" value="MeTrfase_7"/>
</dbReference>
<gene>
    <name evidence="1" type="ORF">Ae201684_001597</name>
</gene>
<proteinExistence type="predicted"/>
<keyword evidence="2" id="KW-1185">Reference proteome</keyword>
<dbReference type="SUPFAM" id="SSF53335">
    <property type="entry name" value="S-adenosyl-L-methionine-dependent methyltransferases"/>
    <property type="match status" value="1"/>
</dbReference>
<dbReference type="Proteomes" id="UP000481153">
    <property type="component" value="Unassembled WGS sequence"/>
</dbReference>
<evidence type="ECO:0000313" key="2">
    <source>
        <dbReference type="Proteomes" id="UP000481153"/>
    </source>
</evidence>
<accession>A0A6G0XTJ4</accession>
<dbReference type="Pfam" id="PF03492">
    <property type="entry name" value="Methyltransf_7"/>
    <property type="match status" value="1"/>
</dbReference>
<dbReference type="AlphaFoldDB" id="A0A6G0XTJ4"/>
<evidence type="ECO:0000313" key="1">
    <source>
        <dbReference type="EMBL" id="KAF0743957.1"/>
    </source>
</evidence>
<dbReference type="GO" id="GO:0008168">
    <property type="term" value="F:methyltransferase activity"/>
    <property type="evidence" value="ECO:0007669"/>
    <property type="project" value="InterPro"/>
</dbReference>
<reference evidence="1 2" key="1">
    <citation type="submission" date="2019-07" db="EMBL/GenBank/DDBJ databases">
        <title>Genomics analysis of Aphanomyces spp. identifies a new class of oomycete effector associated with host adaptation.</title>
        <authorList>
            <person name="Gaulin E."/>
        </authorList>
    </citation>
    <scope>NUCLEOTIDE SEQUENCE [LARGE SCALE GENOMIC DNA]</scope>
    <source>
        <strain evidence="1 2">ATCC 201684</strain>
    </source>
</reference>
<dbReference type="InterPro" id="IPR029063">
    <property type="entry name" value="SAM-dependent_MTases_sf"/>
</dbReference>
<comment type="caution">
    <text evidence="1">The sequence shown here is derived from an EMBL/GenBank/DDBJ whole genome shotgun (WGS) entry which is preliminary data.</text>
</comment>
<protein>
    <recommendedName>
        <fullName evidence="3">SAM dependent carboxyl methyltransferase</fullName>
    </recommendedName>
</protein>
<organism evidence="1 2">
    <name type="scientific">Aphanomyces euteiches</name>
    <dbReference type="NCBI Taxonomy" id="100861"/>
    <lineage>
        <taxon>Eukaryota</taxon>
        <taxon>Sar</taxon>
        <taxon>Stramenopiles</taxon>
        <taxon>Oomycota</taxon>
        <taxon>Saprolegniomycetes</taxon>
        <taxon>Saprolegniales</taxon>
        <taxon>Verrucalvaceae</taxon>
        <taxon>Aphanomyces</taxon>
    </lineage>
</organism>